<dbReference type="InterPro" id="IPR001119">
    <property type="entry name" value="SLH_dom"/>
</dbReference>
<evidence type="ECO:0000313" key="3">
    <source>
        <dbReference type="EMBL" id="GAA5519884.1"/>
    </source>
</evidence>
<dbReference type="Proteomes" id="UP001426770">
    <property type="component" value="Unassembled WGS sequence"/>
</dbReference>
<protein>
    <recommendedName>
        <fullName evidence="2">SLH domain-containing protein</fullName>
    </recommendedName>
</protein>
<comment type="caution">
    <text evidence="3">The sequence shown here is derived from an EMBL/GenBank/DDBJ whole genome shotgun (WGS) entry which is preliminary data.</text>
</comment>
<dbReference type="PROSITE" id="PS51272">
    <property type="entry name" value="SLH"/>
    <property type="match status" value="2"/>
</dbReference>
<accession>A0ABP9WJW2</accession>
<name>A0ABP9WJW2_9MICO</name>
<dbReference type="Pfam" id="PF00395">
    <property type="entry name" value="SLH"/>
    <property type="match status" value="2"/>
</dbReference>
<evidence type="ECO:0000313" key="4">
    <source>
        <dbReference type="Proteomes" id="UP001426770"/>
    </source>
</evidence>
<gene>
    <name evidence="3" type="ORF">Lsed01_02342</name>
</gene>
<dbReference type="EMBL" id="BAABRR010000014">
    <property type="protein sequence ID" value="GAA5519884.1"/>
    <property type="molecule type" value="Genomic_DNA"/>
</dbReference>
<proteinExistence type="predicted"/>
<feature type="domain" description="SLH" evidence="2">
    <location>
        <begin position="321"/>
        <end position="384"/>
    </location>
</feature>
<dbReference type="RefSeq" id="WP_286215628.1">
    <property type="nucleotide sequence ID" value="NZ_AP027736.1"/>
</dbReference>
<organism evidence="3 4">
    <name type="scientific">Demequina sediminis</name>
    <dbReference type="NCBI Taxonomy" id="1930058"/>
    <lineage>
        <taxon>Bacteria</taxon>
        <taxon>Bacillati</taxon>
        <taxon>Actinomycetota</taxon>
        <taxon>Actinomycetes</taxon>
        <taxon>Micrococcales</taxon>
        <taxon>Demequinaceae</taxon>
        <taxon>Demequina</taxon>
    </lineage>
</organism>
<keyword evidence="1" id="KW-0732">Signal</keyword>
<feature type="chain" id="PRO_5047044461" description="SLH domain-containing protein" evidence="1">
    <location>
        <begin position="34"/>
        <end position="384"/>
    </location>
</feature>
<sequence length="384" mass="41808">MSTASSRGRRLGASVALSTLIAGSLLIAAPAQAATYSISGTVTIPDDAPADWLADLQVDAISTVDGSVTYVDVDPVTSAYTIELDAAGQYEVAFYDAGYWDEDTWIQHNLATTWWPGTLSRDASAPLTVDGVETGIDADLQYGLTVSGTVTAPTATDPDWWWYSYVYAQTTDGSSWGYAQVDAATGAYTLVGLNPGETGIEFGTDIDAPMIDGKQFATEYWGDALKPWQSELIDLTGDFAGIDVDLVTVPYLTDVHWDPASPVYSDFDTEIRWLAAAGITTGYAHADGTAEFRPQGTVTRDAMAAFLYRYAGSPDWWQAPRRSPFSDVTTTTPFYSEITWLAEMGISSGWTVSGKQQFRPLAHIKRDAMAAFLYRYDDLEWYLS</sequence>
<evidence type="ECO:0000256" key="1">
    <source>
        <dbReference type="SAM" id="SignalP"/>
    </source>
</evidence>
<feature type="signal peptide" evidence="1">
    <location>
        <begin position="1"/>
        <end position="33"/>
    </location>
</feature>
<feature type="domain" description="SLH" evidence="2">
    <location>
        <begin position="254"/>
        <end position="320"/>
    </location>
</feature>
<evidence type="ECO:0000259" key="2">
    <source>
        <dbReference type="PROSITE" id="PS51272"/>
    </source>
</evidence>
<reference evidence="3 4" key="1">
    <citation type="submission" date="2024-02" db="EMBL/GenBank/DDBJ databases">
        <title>Lysinimicrobium sediminis NBRC 112286.</title>
        <authorList>
            <person name="Ichikawa N."/>
            <person name="Katano-Makiyama Y."/>
            <person name="Hidaka K."/>
        </authorList>
    </citation>
    <scope>NUCLEOTIDE SEQUENCE [LARGE SCALE GENOMIC DNA]</scope>
    <source>
        <strain evidence="3 4">NBRC 112286</strain>
    </source>
</reference>
<keyword evidence="4" id="KW-1185">Reference proteome</keyword>